<evidence type="ECO:0000259" key="1">
    <source>
        <dbReference type="PROSITE" id="PS50097"/>
    </source>
</evidence>
<evidence type="ECO:0000313" key="3">
    <source>
        <dbReference type="Proteomes" id="UP000012174"/>
    </source>
</evidence>
<dbReference type="PROSITE" id="PS50097">
    <property type="entry name" value="BTB"/>
    <property type="match status" value="1"/>
</dbReference>
<dbReference type="InterPro" id="IPR011333">
    <property type="entry name" value="SKP1/BTB/POZ_sf"/>
</dbReference>
<dbReference type="Gene3D" id="3.30.710.10">
    <property type="entry name" value="Potassium Channel Kv1.1, Chain A"/>
    <property type="match status" value="1"/>
</dbReference>
<feature type="domain" description="BTB" evidence="1">
    <location>
        <begin position="12"/>
        <end position="81"/>
    </location>
</feature>
<proteinExistence type="predicted"/>
<dbReference type="Proteomes" id="UP000012174">
    <property type="component" value="Unassembled WGS sequence"/>
</dbReference>
<accession>M7TIT6</accession>
<dbReference type="AlphaFoldDB" id="M7TIT6"/>
<gene>
    <name evidence="2" type="ORF">UCREL1_3095</name>
</gene>
<dbReference type="KEGG" id="ela:UCREL1_3095"/>
<dbReference type="STRING" id="1287681.M7TIT6"/>
<protein>
    <recommendedName>
        <fullName evidence="1">BTB domain-containing protein</fullName>
    </recommendedName>
</protein>
<dbReference type="EMBL" id="KB705998">
    <property type="protein sequence ID" value="EMR69876.1"/>
    <property type="molecule type" value="Genomic_DNA"/>
</dbReference>
<organism evidence="2 3">
    <name type="scientific">Eutypa lata (strain UCR-EL1)</name>
    <name type="common">Grapevine dieback disease fungus</name>
    <name type="synonym">Eutypa armeniacae</name>
    <dbReference type="NCBI Taxonomy" id="1287681"/>
    <lineage>
        <taxon>Eukaryota</taxon>
        <taxon>Fungi</taxon>
        <taxon>Dikarya</taxon>
        <taxon>Ascomycota</taxon>
        <taxon>Pezizomycotina</taxon>
        <taxon>Sordariomycetes</taxon>
        <taxon>Xylariomycetidae</taxon>
        <taxon>Xylariales</taxon>
        <taxon>Diatrypaceae</taxon>
        <taxon>Eutypa</taxon>
    </lineage>
</organism>
<reference evidence="3" key="1">
    <citation type="journal article" date="2013" name="Genome Announc.">
        <title>Draft genome sequence of the grapevine dieback fungus Eutypa lata UCR-EL1.</title>
        <authorList>
            <person name="Blanco-Ulate B."/>
            <person name="Rolshausen P.E."/>
            <person name="Cantu D."/>
        </authorList>
    </citation>
    <scope>NUCLEOTIDE SEQUENCE [LARGE SCALE GENOMIC DNA]</scope>
    <source>
        <strain evidence="3">UCR-EL1</strain>
    </source>
</reference>
<evidence type="ECO:0000313" key="2">
    <source>
        <dbReference type="EMBL" id="EMR69876.1"/>
    </source>
</evidence>
<dbReference type="OrthoDB" id="9997739at2759"/>
<dbReference type="SUPFAM" id="SSF54695">
    <property type="entry name" value="POZ domain"/>
    <property type="match status" value="1"/>
</dbReference>
<sequence length="191" mass="21624">MAASWSEVVESELFTFCIGPEQEKFTIHSGAVLGLSSYFRSIINSQARQAEAQRICWVHIDKETFLIFSQFAYTGDYAVPDIVAWPDHWGDASPQTEGLQAALERFAAFSDPKHSLNFHVVDYISNLIRYTYNNTESHDHGANANPLRDLLVSFCACVYDGFLINPSFRAVLRDHGEFAERIIDKLKVILD</sequence>
<name>M7TIT6_EUTLA</name>
<keyword evidence="3" id="KW-1185">Reference proteome</keyword>
<dbReference type="HOGENOM" id="CLU_1421417_0_0_1"/>
<dbReference type="InterPro" id="IPR000210">
    <property type="entry name" value="BTB/POZ_dom"/>
</dbReference>